<dbReference type="GO" id="GO:0004222">
    <property type="term" value="F:metalloendopeptidase activity"/>
    <property type="evidence" value="ECO:0007669"/>
    <property type="project" value="InterPro"/>
</dbReference>
<dbReference type="RefSeq" id="WP_095310702.1">
    <property type="nucleotide sequence ID" value="NZ_PHUT01000012.1"/>
</dbReference>
<organism evidence="1 2">
    <name type="scientific">Oceanobacillus profundus</name>
    <dbReference type="NCBI Taxonomy" id="372463"/>
    <lineage>
        <taxon>Bacteria</taxon>
        <taxon>Bacillati</taxon>
        <taxon>Bacillota</taxon>
        <taxon>Bacilli</taxon>
        <taxon>Bacillales</taxon>
        <taxon>Bacillaceae</taxon>
        <taxon>Oceanobacillus</taxon>
    </lineage>
</organism>
<dbReference type="GO" id="GO:0006508">
    <property type="term" value="P:proteolysis"/>
    <property type="evidence" value="ECO:0007669"/>
    <property type="project" value="InterPro"/>
</dbReference>
<keyword evidence="2" id="KW-1185">Reference proteome</keyword>
<sequence length="565" mass="66006">MLKFEEYVYERPILHEEQATFKVLLKKFTDAQSAEEAIAGTESINAFRNRLSTLFNLVYIRASIDTKDEFYQKERDYFDEIQPNLKEMTTEFYKELVNSPYRKNLEKQFGSQLFQLVDNEIKAFSPEIISLLQKENKLSSEYSKLVASAEVAFQGETYTLAQLAPFAQNEDREVRRQAVTAYAGFFASHEDQFNSIYDQLVKVRHEIAGKLGYKNFVEVGYLRMQRIGYNAEMVAAFRKQVRDYIVPLATKLYEKQAARIGVDTLKFYDESFQFKSGNAKPKGSPEWIIENGQKMYKELSNETNEFFHFMLDRNLMDLEAKKGKEAGGYCTFIEDYEAPFIFANFNGTSGDIDVLTHEAGHAFQVYTSRNLKVPEYVFPTSEAAEIHSMSMEFLTWPWMELFFKEDTDKYKYSHLTDGLQFLPYGVAVDEFQHLVYDNPDWTPEQRKDAWRKLEEIYLPHRDYDGNAYLASGGYWHRQGHIYDIPFYYIDYTLAQICAFQFWKKSRENHEDTWKDYLNLCKQGGSQSFLNLVKTAKLNSPFEAGTVQAVIQTIEDWLDSVDDKSL</sequence>
<evidence type="ECO:0000313" key="2">
    <source>
        <dbReference type="Proteomes" id="UP000285456"/>
    </source>
</evidence>
<name>A0A417YDD3_9BACI</name>
<dbReference type="OrthoDB" id="9762795at2"/>
<dbReference type="Gene3D" id="1.10.1370.30">
    <property type="match status" value="1"/>
</dbReference>
<dbReference type="SUPFAM" id="SSF55486">
    <property type="entry name" value="Metalloproteases ('zincins'), catalytic domain"/>
    <property type="match status" value="1"/>
</dbReference>
<dbReference type="InterPro" id="IPR045090">
    <property type="entry name" value="Pept_M3A_M3B"/>
</dbReference>
<evidence type="ECO:0000313" key="1">
    <source>
        <dbReference type="EMBL" id="RHW30652.1"/>
    </source>
</evidence>
<dbReference type="PANTHER" id="PTHR11804:SF28">
    <property type="entry name" value="OLIGOENDOPEPTIDASE F"/>
    <property type="match status" value="1"/>
</dbReference>
<accession>A0A417YDD3</accession>
<dbReference type="InterPro" id="IPR011976">
    <property type="entry name" value="Pept_M3B_oligopep-rel"/>
</dbReference>
<proteinExistence type="predicted"/>
<dbReference type="Proteomes" id="UP000285456">
    <property type="component" value="Unassembled WGS sequence"/>
</dbReference>
<dbReference type="PANTHER" id="PTHR11804">
    <property type="entry name" value="PROTEASE M3 THIMET OLIGOPEPTIDASE-RELATED"/>
    <property type="match status" value="1"/>
</dbReference>
<gene>
    <name evidence="1" type="ORF">D1B32_16190</name>
</gene>
<dbReference type="GO" id="GO:0006518">
    <property type="term" value="P:peptide metabolic process"/>
    <property type="evidence" value="ECO:0007669"/>
    <property type="project" value="TreeGrafter"/>
</dbReference>
<dbReference type="CDD" id="cd09606">
    <property type="entry name" value="M3B_PepF"/>
    <property type="match status" value="1"/>
</dbReference>
<dbReference type="AlphaFoldDB" id="A0A417YDD3"/>
<comment type="caution">
    <text evidence="1">The sequence shown here is derived from an EMBL/GenBank/DDBJ whole genome shotgun (WGS) entry which is preliminary data.</text>
</comment>
<dbReference type="EMBL" id="QWEH01000012">
    <property type="protein sequence ID" value="RHW30652.1"/>
    <property type="molecule type" value="Genomic_DNA"/>
</dbReference>
<protein>
    <submittedName>
        <fullName evidence="1">M3 family oligoendopeptidase</fullName>
    </submittedName>
</protein>
<dbReference type="NCBIfam" id="TIGR02289">
    <property type="entry name" value="M3_not_pepF"/>
    <property type="match status" value="1"/>
</dbReference>
<reference evidence="1 2" key="1">
    <citation type="journal article" date="2007" name="Int. J. Syst. Evol. Microbiol.">
        <title>Oceanobacillus profundus sp. nov., isolated from a deep-sea sediment core.</title>
        <authorList>
            <person name="Kim Y.G."/>
            <person name="Choi D.H."/>
            <person name="Hyun S."/>
            <person name="Cho B.C."/>
        </authorList>
    </citation>
    <scope>NUCLEOTIDE SEQUENCE [LARGE SCALE GENOMIC DNA]</scope>
    <source>
        <strain evidence="1 2">DSM 18246</strain>
    </source>
</reference>